<comment type="catalytic activity">
    <reaction evidence="16">
        <text>12-(9Z-hexadecenoyloxy)-octadecanoate + H2O = 12-hydroxyoctadecanoate + (9Z)-hexadecenoate + H(+)</text>
        <dbReference type="Rhea" id="RHEA:52072"/>
        <dbReference type="ChEBI" id="CHEBI:15377"/>
        <dbReference type="ChEBI" id="CHEBI:15378"/>
        <dbReference type="ChEBI" id="CHEBI:32372"/>
        <dbReference type="ChEBI" id="CHEBI:84201"/>
        <dbReference type="ChEBI" id="CHEBI:136312"/>
    </reaction>
    <physiologicalReaction direction="left-to-right" evidence="16">
        <dbReference type="Rhea" id="RHEA:52073"/>
    </physiologicalReaction>
</comment>
<feature type="transmembrane region" description="Helical" evidence="17">
    <location>
        <begin position="86"/>
        <end position="109"/>
    </location>
</feature>
<comment type="caution">
    <text evidence="18">The sequence shown here is derived from an EMBL/GenBank/DDBJ whole genome shotgun (WGS) entry which is preliminary data.</text>
</comment>
<evidence type="ECO:0000256" key="12">
    <source>
        <dbReference type="ARBA" id="ARBA00048800"/>
    </source>
</evidence>
<organism evidence="18 19">
    <name type="scientific">Armadillidium nasatum</name>
    <dbReference type="NCBI Taxonomy" id="96803"/>
    <lineage>
        <taxon>Eukaryota</taxon>
        <taxon>Metazoa</taxon>
        <taxon>Ecdysozoa</taxon>
        <taxon>Arthropoda</taxon>
        <taxon>Crustacea</taxon>
        <taxon>Multicrustacea</taxon>
        <taxon>Malacostraca</taxon>
        <taxon>Eumalacostraca</taxon>
        <taxon>Peracarida</taxon>
        <taxon>Isopoda</taxon>
        <taxon>Oniscidea</taxon>
        <taxon>Crinocheta</taxon>
        <taxon>Armadillidiidae</taxon>
        <taxon>Armadillidium</taxon>
    </lineage>
</organism>
<reference evidence="18 19" key="1">
    <citation type="journal article" date="2019" name="PLoS Biol.">
        <title>Sex chromosomes control vertical transmission of feminizing Wolbachia symbionts in an isopod.</title>
        <authorList>
            <person name="Becking T."/>
            <person name="Chebbi M.A."/>
            <person name="Giraud I."/>
            <person name="Moumen B."/>
            <person name="Laverre T."/>
            <person name="Caubet Y."/>
            <person name="Peccoud J."/>
            <person name="Gilbert C."/>
            <person name="Cordaux R."/>
        </authorList>
    </citation>
    <scope>NUCLEOTIDE SEQUENCE [LARGE SCALE GENOMIC DNA]</scope>
    <source>
        <strain evidence="18">ANa2</strain>
        <tissue evidence="18">Whole body excluding digestive tract and cuticle</tissue>
    </source>
</reference>
<dbReference type="EMBL" id="SEYY01001984">
    <property type="protein sequence ID" value="KAB7505007.1"/>
    <property type="molecule type" value="Genomic_DNA"/>
</dbReference>
<dbReference type="GO" id="GO:0016020">
    <property type="term" value="C:membrane"/>
    <property type="evidence" value="ECO:0007669"/>
    <property type="project" value="InterPro"/>
</dbReference>
<proteinExistence type="inferred from homology"/>
<evidence type="ECO:0000256" key="10">
    <source>
        <dbReference type="ARBA" id="ARBA00048680"/>
    </source>
</evidence>
<accession>A0A5N5TFJ9</accession>
<comment type="catalytic activity">
    <reaction evidence="13">
        <text>9-octadecanoyloxy-octadecanoate + H2O = 9-hydroxy-octadecanoate + octadecanoate + H(+)</text>
        <dbReference type="Rhea" id="RHEA:52096"/>
        <dbReference type="ChEBI" id="CHEBI:15377"/>
        <dbReference type="ChEBI" id="CHEBI:15378"/>
        <dbReference type="ChEBI" id="CHEBI:25629"/>
        <dbReference type="ChEBI" id="CHEBI:136286"/>
        <dbReference type="ChEBI" id="CHEBI:136373"/>
    </reaction>
    <physiologicalReaction direction="left-to-right" evidence="13">
        <dbReference type="Rhea" id="RHEA:52097"/>
    </physiologicalReaction>
</comment>
<comment type="subcellular location">
    <subcellularLocation>
        <location evidence="2">Endomembrane system</location>
        <topology evidence="2">Multi-pass membrane protein</topology>
    </subcellularLocation>
</comment>
<comment type="catalytic activity">
    <reaction evidence="14">
        <text>13-(9Z-octadecenoyloxy)-octadecanoate + H2O = 13-hydroxy-octadecanoate + (9Z)-octadecenoate + H(+)</text>
        <dbReference type="Rhea" id="RHEA:52064"/>
        <dbReference type="ChEBI" id="CHEBI:15377"/>
        <dbReference type="ChEBI" id="CHEBI:15378"/>
        <dbReference type="ChEBI" id="CHEBI:30823"/>
        <dbReference type="ChEBI" id="CHEBI:136303"/>
        <dbReference type="ChEBI" id="CHEBI:136304"/>
    </reaction>
    <physiologicalReaction direction="left-to-right" evidence="14">
        <dbReference type="Rhea" id="RHEA:52065"/>
    </physiologicalReaction>
</comment>
<comment type="catalytic activity">
    <reaction evidence="15">
        <text>13-(9Z-hexadecenoyloxy)-octadecanoate + H2O = 13-hydroxy-octadecanoate + (9Z)-hexadecenoate + H(+)</text>
        <dbReference type="Rhea" id="RHEA:52076"/>
        <dbReference type="ChEBI" id="CHEBI:15377"/>
        <dbReference type="ChEBI" id="CHEBI:15378"/>
        <dbReference type="ChEBI" id="CHEBI:32372"/>
        <dbReference type="ChEBI" id="CHEBI:136304"/>
        <dbReference type="ChEBI" id="CHEBI:136315"/>
    </reaction>
    <physiologicalReaction direction="left-to-right" evidence="15">
        <dbReference type="Rhea" id="RHEA:52077"/>
    </physiologicalReaction>
</comment>
<keyword evidence="6 17" id="KW-0472">Membrane</keyword>
<comment type="catalytic activity">
    <reaction evidence="7">
        <text>12-hexadecanoyloxy-octadecanoate + H2O = 12-hydroxyoctadecanoate + hexadecanoate + H(+)</text>
        <dbReference type="Rhea" id="RHEA:52056"/>
        <dbReference type="ChEBI" id="CHEBI:7896"/>
        <dbReference type="ChEBI" id="CHEBI:15377"/>
        <dbReference type="ChEBI" id="CHEBI:15378"/>
        <dbReference type="ChEBI" id="CHEBI:83677"/>
        <dbReference type="ChEBI" id="CHEBI:84201"/>
    </reaction>
    <physiologicalReaction direction="left-to-right" evidence="7">
        <dbReference type="Rhea" id="RHEA:52057"/>
    </physiologicalReaction>
</comment>
<evidence type="ECO:0000256" key="17">
    <source>
        <dbReference type="SAM" id="Phobius"/>
    </source>
</evidence>
<dbReference type="PANTHER" id="PTHR10989:SF16">
    <property type="entry name" value="AT02829P-RELATED"/>
    <property type="match status" value="1"/>
</dbReference>
<dbReference type="GO" id="GO:0012505">
    <property type="term" value="C:endomembrane system"/>
    <property type="evidence" value="ECO:0007669"/>
    <property type="project" value="UniProtKB-SubCell"/>
</dbReference>
<comment type="catalytic activity">
    <reaction evidence="12">
        <text>9-(9Z-octadecenoyloxy)-octadecanoate + H2O = 9-hydroxy-octadecanoate + (9Z)-octadecenoate + H(+)</text>
        <dbReference type="Rhea" id="RHEA:52048"/>
        <dbReference type="ChEBI" id="CHEBI:15377"/>
        <dbReference type="ChEBI" id="CHEBI:15378"/>
        <dbReference type="ChEBI" id="CHEBI:30823"/>
        <dbReference type="ChEBI" id="CHEBI:136282"/>
        <dbReference type="ChEBI" id="CHEBI:136286"/>
    </reaction>
    <physiologicalReaction direction="left-to-right" evidence="12">
        <dbReference type="Rhea" id="RHEA:52049"/>
    </physiologicalReaction>
</comment>
<keyword evidence="4 17" id="KW-0812">Transmembrane</keyword>
<comment type="catalytic activity">
    <reaction evidence="8">
        <text>13-octadecanoyloxy-octadecanoate + H2O = 13-hydroxy-octadecanoate + octadecanoate + H(+)</text>
        <dbReference type="Rhea" id="RHEA:52084"/>
        <dbReference type="ChEBI" id="CHEBI:15377"/>
        <dbReference type="ChEBI" id="CHEBI:15378"/>
        <dbReference type="ChEBI" id="CHEBI:25629"/>
        <dbReference type="ChEBI" id="CHEBI:136304"/>
        <dbReference type="ChEBI" id="CHEBI:136335"/>
    </reaction>
    <physiologicalReaction direction="left-to-right" evidence="8">
        <dbReference type="Rhea" id="RHEA:52085"/>
    </physiologicalReaction>
</comment>
<comment type="catalytic activity">
    <reaction evidence="9">
        <text>9-hexadecanoyloxy-octadecanoate + H2O = 9-hydroxy-octadecanoate + hexadecanoate + H(+)</text>
        <dbReference type="Rhea" id="RHEA:52052"/>
        <dbReference type="ChEBI" id="CHEBI:7896"/>
        <dbReference type="ChEBI" id="CHEBI:15377"/>
        <dbReference type="ChEBI" id="CHEBI:15378"/>
        <dbReference type="ChEBI" id="CHEBI:83670"/>
        <dbReference type="ChEBI" id="CHEBI:136286"/>
    </reaction>
    <physiologicalReaction direction="left-to-right" evidence="9">
        <dbReference type="Rhea" id="RHEA:52053"/>
    </physiologicalReaction>
</comment>
<evidence type="ECO:0000256" key="16">
    <source>
        <dbReference type="ARBA" id="ARBA00049428"/>
    </source>
</evidence>
<evidence type="ECO:0000256" key="2">
    <source>
        <dbReference type="ARBA" id="ARBA00004127"/>
    </source>
</evidence>
<dbReference type="PANTHER" id="PTHR10989">
    <property type="entry name" value="ANDROGEN-INDUCED PROTEIN 1-RELATED"/>
    <property type="match status" value="1"/>
</dbReference>
<feature type="transmembrane region" description="Helical" evidence="17">
    <location>
        <begin position="46"/>
        <end position="65"/>
    </location>
</feature>
<dbReference type="Proteomes" id="UP000326759">
    <property type="component" value="Unassembled WGS sequence"/>
</dbReference>
<comment type="similarity">
    <text evidence="3">Belongs to the AIG1 family.</text>
</comment>
<evidence type="ECO:0000256" key="8">
    <source>
        <dbReference type="ARBA" id="ARBA00047427"/>
    </source>
</evidence>
<keyword evidence="5 17" id="KW-1133">Transmembrane helix</keyword>
<dbReference type="OrthoDB" id="1898221at2759"/>
<dbReference type="AlphaFoldDB" id="A0A5N5TFJ9"/>
<evidence type="ECO:0000256" key="11">
    <source>
        <dbReference type="ARBA" id="ARBA00048701"/>
    </source>
</evidence>
<evidence type="ECO:0000313" key="18">
    <source>
        <dbReference type="EMBL" id="KAB7505007.1"/>
    </source>
</evidence>
<evidence type="ECO:0000256" key="5">
    <source>
        <dbReference type="ARBA" id="ARBA00022989"/>
    </source>
</evidence>
<evidence type="ECO:0000256" key="7">
    <source>
        <dbReference type="ARBA" id="ARBA00047368"/>
    </source>
</evidence>
<sequence length="119" mass="13944">MSAVKIAFHSILAVHYIYGIGFYLLRLNPPPEIEALRSSYGGPFKYLTFIDMLLQAFYFTFAFFTDLCEIRGKRNITKKMKKTRDFLFATLVFSVGVFVSVMFWSLWAINRELIFPKIF</sequence>
<evidence type="ECO:0000256" key="14">
    <source>
        <dbReference type="ARBA" id="ARBA00049296"/>
    </source>
</evidence>
<evidence type="ECO:0000256" key="1">
    <source>
        <dbReference type="ARBA" id="ARBA00000923"/>
    </source>
</evidence>
<keyword evidence="19" id="KW-1185">Reference proteome</keyword>
<dbReference type="InterPro" id="IPR006838">
    <property type="entry name" value="ADTRP_AIG1"/>
</dbReference>
<evidence type="ECO:0000256" key="3">
    <source>
        <dbReference type="ARBA" id="ARBA00009300"/>
    </source>
</evidence>
<gene>
    <name evidence="18" type="primary">AIG1</name>
    <name evidence="18" type="ORF">Anas_06786</name>
</gene>
<name>A0A5N5TFJ9_9CRUS</name>
<evidence type="ECO:0000256" key="15">
    <source>
        <dbReference type="ARBA" id="ARBA00049322"/>
    </source>
</evidence>
<dbReference type="Pfam" id="PF04750">
    <property type="entry name" value="Far-17a_AIG1"/>
    <property type="match status" value="1"/>
</dbReference>
<feature type="transmembrane region" description="Helical" evidence="17">
    <location>
        <begin position="7"/>
        <end position="26"/>
    </location>
</feature>
<evidence type="ECO:0000313" key="19">
    <source>
        <dbReference type="Proteomes" id="UP000326759"/>
    </source>
</evidence>
<protein>
    <submittedName>
        <fullName evidence="18">Androgen-induced protein 1</fullName>
    </submittedName>
</protein>
<comment type="catalytic activity">
    <reaction evidence="1">
        <text>9-(9Z-hexadecenoyloxy)-octadecanoate + H2O = (9Z)-hexadecenoate + 9-hydroxy-octadecanoate + H(+)</text>
        <dbReference type="Rhea" id="RHEA:52068"/>
        <dbReference type="ChEBI" id="CHEBI:15377"/>
        <dbReference type="ChEBI" id="CHEBI:15378"/>
        <dbReference type="ChEBI" id="CHEBI:32372"/>
        <dbReference type="ChEBI" id="CHEBI:136286"/>
        <dbReference type="ChEBI" id="CHEBI:136309"/>
    </reaction>
    <physiologicalReaction direction="left-to-right" evidence="1">
        <dbReference type="Rhea" id="RHEA:52069"/>
    </physiologicalReaction>
</comment>
<evidence type="ECO:0000256" key="9">
    <source>
        <dbReference type="ARBA" id="ARBA00047863"/>
    </source>
</evidence>
<evidence type="ECO:0000256" key="13">
    <source>
        <dbReference type="ARBA" id="ARBA00049221"/>
    </source>
</evidence>
<comment type="catalytic activity">
    <reaction evidence="11">
        <text>12-(9Z-octadecenoyloxy)-octadecanoate + H2O = 12-hydroxyoctadecanoate + (9Z)-octadecenoate + H(+)</text>
        <dbReference type="Rhea" id="RHEA:52060"/>
        <dbReference type="ChEBI" id="CHEBI:15377"/>
        <dbReference type="ChEBI" id="CHEBI:15378"/>
        <dbReference type="ChEBI" id="CHEBI:30823"/>
        <dbReference type="ChEBI" id="CHEBI:84201"/>
        <dbReference type="ChEBI" id="CHEBI:136302"/>
    </reaction>
    <physiologicalReaction direction="left-to-right" evidence="11">
        <dbReference type="Rhea" id="RHEA:52061"/>
    </physiologicalReaction>
</comment>
<evidence type="ECO:0000256" key="6">
    <source>
        <dbReference type="ARBA" id="ARBA00023136"/>
    </source>
</evidence>
<comment type="catalytic activity">
    <reaction evidence="10">
        <text>12-octadecanoyloxy-octadecanoate + H2O = 12-hydroxyoctadecanoate + octadecanoate + H(+)</text>
        <dbReference type="Rhea" id="RHEA:52080"/>
        <dbReference type="ChEBI" id="CHEBI:15377"/>
        <dbReference type="ChEBI" id="CHEBI:15378"/>
        <dbReference type="ChEBI" id="CHEBI:25629"/>
        <dbReference type="ChEBI" id="CHEBI:84201"/>
        <dbReference type="ChEBI" id="CHEBI:136330"/>
    </reaction>
    <physiologicalReaction direction="left-to-right" evidence="10">
        <dbReference type="Rhea" id="RHEA:52081"/>
    </physiologicalReaction>
</comment>
<evidence type="ECO:0000256" key="4">
    <source>
        <dbReference type="ARBA" id="ARBA00022692"/>
    </source>
</evidence>